<keyword evidence="3" id="KW-1185">Reference proteome</keyword>
<protein>
    <recommendedName>
        <fullName evidence="4">HNH endonuclease</fullName>
    </recommendedName>
</protein>
<sequence>MRGYGAAHKRLRRRLASQVASGTVPCARCGELIAPGEPWDLGHDDFDRSRYSGPEHARCNRATAGRRKRPASRVW</sequence>
<gene>
    <name evidence="2" type="ORF">C7Y72_19115</name>
</gene>
<dbReference type="AlphaFoldDB" id="A0A2T4UE18"/>
<feature type="compositionally biased region" description="Basic residues" evidence="1">
    <location>
        <begin position="64"/>
        <end position="75"/>
    </location>
</feature>
<proteinExistence type="predicted"/>
<dbReference type="Proteomes" id="UP000240739">
    <property type="component" value="Unassembled WGS sequence"/>
</dbReference>
<name>A0A2T4UE18_9ACTN</name>
<evidence type="ECO:0000313" key="2">
    <source>
        <dbReference type="EMBL" id="PTL55741.1"/>
    </source>
</evidence>
<evidence type="ECO:0000313" key="3">
    <source>
        <dbReference type="Proteomes" id="UP000240739"/>
    </source>
</evidence>
<organism evidence="2 3">
    <name type="scientific">Paraconexibacter algicola</name>
    <dbReference type="NCBI Taxonomy" id="2133960"/>
    <lineage>
        <taxon>Bacteria</taxon>
        <taxon>Bacillati</taxon>
        <taxon>Actinomycetota</taxon>
        <taxon>Thermoleophilia</taxon>
        <taxon>Solirubrobacterales</taxon>
        <taxon>Paraconexibacteraceae</taxon>
        <taxon>Paraconexibacter</taxon>
    </lineage>
</organism>
<reference evidence="2 3" key="1">
    <citation type="submission" date="2018-03" db="EMBL/GenBank/DDBJ databases">
        <title>Aquarubrobacter algicola gen. nov., sp. nov., a novel actinobacterium isolated from shallow eutrophic lake during the end of cyanobacterial harmful algal blooms.</title>
        <authorList>
            <person name="Chun S.J."/>
        </authorList>
    </citation>
    <scope>NUCLEOTIDE SEQUENCE [LARGE SCALE GENOMIC DNA]</scope>
    <source>
        <strain evidence="2 3">Seoho-28</strain>
    </source>
</reference>
<feature type="region of interest" description="Disordered" evidence="1">
    <location>
        <begin position="50"/>
        <end position="75"/>
    </location>
</feature>
<accession>A0A2T4UE18</accession>
<evidence type="ECO:0000256" key="1">
    <source>
        <dbReference type="SAM" id="MobiDB-lite"/>
    </source>
</evidence>
<comment type="caution">
    <text evidence="2">The sequence shown here is derived from an EMBL/GenBank/DDBJ whole genome shotgun (WGS) entry which is preliminary data.</text>
</comment>
<dbReference type="EMBL" id="PYYB01000003">
    <property type="protein sequence ID" value="PTL55741.1"/>
    <property type="molecule type" value="Genomic_DNA"/>
</dbReference>
<evidence type="ECO:0008006" key="4">
    <source>
        <dbReference type="Google" id="ProtNLM"/>
    </source>
</evidence>